<evidence type="ECO:0000256" key="1">
    <source>
        <dbReference type="SAM" id="MobiDB-lite"/>
    </source>
</evidence>
<reference evidence="4" key="4">
    <citation type="journal article" date="2008" name="Nucleic Acids Res.">
        <title>The rice annotation project database (RAP-DB): 2008 update.</title>
        <authorList>
            <consortium name="The rice annotation project (RAP)"/>
        </authorList>
    </citation>
    <scope>GENOME REANNOTATION</scope>
    <source>
        <strain evidence="4">cv. Nipponbare</strain>
    </source>
</reference>
<reference evidence="2" key="1">
    <citation type="submission" date="2002-02" db="EMBL/GenBank/DDBJ databases">
        <title>Oryza sativa nipponbare(GA3) genomic DNA, chromosome 6, BAC clone:OSJNBa0026P23.</title>
        <authorList>
            <person name="Sasaki T."/>
            <person name="Matsumoto T."/>
            <person name="Yamamoto K."/>
        </authorList>
    </citation>
    <scope>NUCLEOTIDE SEQUENCE</scope>
</reference>
<evidence type="ECO:0000313" key="2">
    <source>
        <dbReference type="EMBL" id="BAD35764.1"/>
    </source>
</evidence>
<dbReference type="Proteomes" id="UP000000763">
    <property type="component" value="Chromosome 6"/>
</dbReference>
<accession>Q69TQ0</accession>
<sequence>MSRIKLADKWAENANLTRSKQPKILKSAYRSKRGGHQPKPGLVGPAHGSAEPPSSPLDAGFLLDGIDQPPMTVGGDDPHSDYENTLTDIHPDNVPIEEVMAVLLHESPESILE</sequence>
<dbReference type="EMBL" id="AP004735">
    <property type="protein sequence ID" value="BAD35777.1"/>
    <property type="molecule type" value="Genomic_DNA"/>
</dbReference>
<gene>
    <name evidence="2" type="ORF">OSJNBa0026P23.39</name>
    <name evidence="3" type="ORF">OSJNBa0031P18.18</name>
</gene>
<name>Q69TQ0_ORYSJ</name>
<evidence type="ECO:0000313" key="4">
    <source>
        <dbReference type="Proteomes" id="UP000000763"/>
    </source>
</evidence>
<dbReference type="AlphaFoldDB" id="Q69TQ0"/>
<protein>
    <submittedName>
        <fullName evidence="3">Uncharacterized protein</fullName>
    </submittedName>
</protein>
<reference evidence="4" key="3">
    <citation type="journal article" date="2005" name="Nature">
        <title>The map-based sequence of the rice genome.</title>
        <authorList>
            <consortium name="International rice genome sequencing project (IRGSP)"/>
            <person name="Matsumoto T."/>
            <person name="Wu J."/>
            <person name="Kanamori H."/>
            <person name="Katayose Y."/>
            <person name="Fujisawa M."/>
            <person name="Namiki N."/>
            <person name="Mizuno H."/>
            <person name="Yamamoto K."/>
            <person name="Antonio B.A."/>
            <person name="Baba T."/>
            <person name="Sakata K."/>
            <person name="Nagamura Y."/>
            <person name="Aoki H."/>
            <person name="Arikawa K."/>
            <person name="Arita K."/>
            <person name="Bito T."/>
            <person name="Chiden Y."/>
            <person name="Fujitsuka N."/>
            <person name="Fukunaka R."/>
            <person name="Hamada M."/>
            <person name="Harada C."/>
            <person name="Hayashi A."/>
            <person name="Hijishita S."/>
            <person name="Honda M."/>
            <person name="Hosokawa S."/>
            <person name="Ichikawa Y."/>
            <person name="Idonuma A."/>
            <person name="Iijima M."/>
            <person name="Ikeda M."/>
            <person name="Ikeno M."/>
            <person name="Ito K."/>
            <person name="Ito S."/>
            <person name="Ito T."/>
            <person name="Ito Y."/>
            <person name="Ito Y."/>
            <person name="Iwabuchi A."/>
            <person name="Kamiya K."/>
            <person name="Karasawa W."/>
            <person name="Kurita K."/>
            <person name="Katagiri S."/>
            <person name="Kikuta A."/>
            <person name="Kobayashi H."/>
            <person name="Kobayashi N."/>
            <person name="Machita K."/>
            <person name="Maehara T."/>
            <person name="Masukawa M."/>
            <person name="Mizubayashi T."/>
            <person name="Mukai Y."/>
            <person name="Nagasaki H."/>
            <person name="Nagata Y."/>
            <person name="Naito S."/>
            <person name="Nakashima M."/>
            <person name="Nakama Y."/>
            <person name="Nakamichi Y."/>
            <person name="Nakamura M."/>
            <person name="Meguro A."/>
            <person name="Negishi M."/>
            <person name="Ohta I."/>
            <person name="Ohta T."/>
            <person name="Okamoto M."/>
            <person name="Ono N."/>
            <person name="Saji S."/>
            <person name="Sakaguchi M."/>
            <person name="Sakai K."/>
            <person name="Shibata M."/>
            <person name="Shimokawa T."/>
            <person name="Song J."/>
            <person name="Takazaki Y."/>
            <person name="Terasawa K."/>
            <person name="Tsugane M."/>
            <person name="Tsuji K."/>
            <person name="Ueda S."/>
            <person name="Waki K."/>
            <person name="Yamagata H."/>
            <person name="Yamamoto M."/>
            <person name="Yamamoto S."/>
            <person name="Yamane H."/>
            <person name="Yoshiki S."/>
            <person name="Yoshihara R."/>
            <person name="Yukawa K."/>
            <person name="Zhong H."/>
            <person name="Yano M."/>
            <person name="Yuan Q."/>
            <person name="Ouyang S."/>
            <person name="Liu J."/>
            <person name="Jones K.M."/>
            <person name="Gansberger K."/>
            <person name="Moffat K."/>
            <person name="Hill J."/>
            <person name="Bera J."/>
            <person name="Fadrosh D."/>
            <person name="Jin S."/>
            <person name="Johri S."/>
            <person name="Kim M."/>
            <person name="Overton L."/>
            <person name="Reardon M."/>
            <person name="Tsitrin T."/>
            <person name="Vuong H."/>
            <person name="Weaver B."/>
            <person name="Ciecko A."/>
            <person name="Tallon L."/>
            <person name="Jackson J."/>
            <person name="Pai G."/>
            <person name="Aken S.V."/>
            <person name="Utterback T."/>
            <person name="Reidmuller S."/>
            <person name="Feldblyum T."/>
            <person name="Hsiao J."/>
            <person name="Zismann V."/>
            <person name="Iobst S."/>
            <person name="de Vazeille A.R."/>
            <person name="Buell C.R."/>
            <person name="Ying K."/>
            <person name="Li Y."/>
            <person name="Lu T."/>
            <person name="Huang Y."/>
            <person name="Zhao Q."/>
            <person name="Feng Q."/>
            <person name="Zhang L."/>
            <person name="Zhu J."/>
            <person name="Weng Q."/>
            <person name="Mu J."/>
            <person name="Lu Y."/>
            <person name="Fan D."/>
            <person name="Liu Y."/>
            <person name="Guan J."/>
            <person name="Zhang Y."/>
            <person name="Yu S."/>
            <person name="Liu X."/>
            <person name="Zhang Y."/>
            <person name="Hong G."/>
            <person name="Han B."/>
            <person name="Choisne N."/>
            <person name="Demange N."/>
            <person name="Orjeda G."/>
            <person name="Samain S."/>
            <person name="Cattolico L."/>
            <person name="Pelletier E."/>
            <person name="Couloux A."/>
            <person name="Segurens B."/>
            <person name="Wincker P."/>
            <person name="D'Hont A."/>
            <person name="Scarpelli C."/>
            <person name="Weissenbach J."/>
            <person name="Salanoubat M."/>
            <person name="Quetier F."/>
            <person name="Yu Y."/>
            <person name="Kim H.R."/>
            <person name="Rambo T."/>
            <person name="Currie J."/>
            <person name="Collura K."/>
            <person name="Luo M."/>
            <person name="Yang T."/>
            <person name="Ammiraju J.S.S."/>
            <person name="Engler F."/>
            <person name="Soderlund C."/>
            <person name="Wing R.A."/>
            <person name="Palmer L.E."/>
            <person name="de la Bastide M."/>
            <person name="Spiegel L."/>
            <person name="Nascimento L."/>
            <person name="Zutavern T."/>
            <person name="O'Shaughnessy A."/>
            <person name="Dike S."/>
            <person name="Dedhia N."/>
            <person name="Preston R."/>
            <person name="Balija V."/>
            <person name="McCombie W.R."/>
            <person name="Chow T."/>
            <person name="Chen H."/>
            <person name="Chung M."/>
            <person name="Chen C."/>
            <person name="Shaw J."/>
            <person name="Wu H."/>
            <person name="Hsiao K."/>
            <person name="Chao Y."/>
            <person name="Chu M."/>
            <person name="Cheng C."/>
            <person name="Hour A."/>
            <person name="Lee P."/>
            <person name="Lin S."/>
            <person name="Lin Y."/>
            <person name="Liou J."/>
            <person name="Liu S."/>
            <person name="Hsing Y."/>
            <person name="Raghuvanshi S."/>
            <person name="Mohanty A."/>
            <person name="Bharti A.K."/>
            <person name="Gaur A."/>
            <person name="Gupta V."/>
            <person name="Kumar D."/>
            <person name="Ravi V."/>
            <person name="Vij S."/>
            <person name="Kapur A."/>
            <person name="Khurana P."/>
            <person name="Khurana P."/>
            <person name="Khurana J.P."/>
            <person name="Tyagi A.K."/>
            <person name="Gaikwad K."/>
            <person name="Singh A."/>
            <person name="Dalal V."/>
            <person name="Srivastava S."/>
            <person name="Dixit A."/>
            <person name="Pal A.K."/>
            <person name="Ghazi I.A."/>
            <person name="Yadav M."/>
            <person name="Pandit A."/>
            <person name="Bhargava A."/>
            <person name="Sureshbabu K."/>
            <person name="Batra K."/>
            <person name="Sharma T.R."/>
            <person name="Mohapatra T."/>
            <person name="Singh N.K."/>
            <person name="Messing J."/>
            <person name="Nelson A.B."/>
            <person name="Fuks G."/>
            <person name="Kavchok S."/>
            <person name="Keizer G."/>
            <person name="Linton E."/>
            <person name="Llaca V."/>
            <person name="Song R."/>
            <person name="Tanyolac B."/>
            <person name="Young S."/>
            <person name="Ho-Il K."/>
            <person name="Hahn J.H."/>
            <person name="Sangsakoo G."/>
            <person name="Vanavichit A."/>
            <person name="de Mattos Luiz.A.T."/>
            <person name="Zimmer P.D."/>
            <person name="Malone G."/>
            <person name="Dellagostin O."/>
            <person name="de Oliveira A.C."/>
            <person name="Bevan M."/>
            <person name="Bancroft I."/>
            <person name="Minx P."/>
            <person name="Cordum H."/>
            <person name="Wilson R."/>
            <person name="Cheng Z."/>
            <person name="Jin W."/>
            <person name="Jiang J."/>
            <person name="Leong S.A."/>
            <person name="Iwama H."/>
            <person name="Gojobori T."/>
            <person name="Itoh T."/>
            <person name="Niimura Y."/>
            <person name="Fujii Y."/>
            <person name="Habara T."/>
            <person name="Sakai H."/>
            <person name="Sato Y."/>
            <person name="Wilson G."/>
            <person name="Kumar K."/>
            <person name="McCouch S."/>
            <person name="Juretic N."/>
            <person name="Hoen D."/>
            <person name="Wright S."/>
            <person name="Bruskiewich R."/>
            <person name="Bureau T."/>
            <person name="Miyao A."/>
            <person name="Hirochika H."/>
            <person name="Nishikawa T."/>
            <person name="Kadowaki K."/>
            <person name="Sugiura M."/>
            <person name="Burr B."/>
            <person name="Sasaki T."/>
        </authorList>
    </citation>
    <scope>NUCLEOTIDE SEQUENCE [LARGE SCALE GENOMIC DNA]</scope>
    <source>
        <strain evidence="4">cv. Nipponbare</strain>
    </source>
</reference>
<proteinExistence type="predicted"/>
<evidence type="ECO:0000313" key="3">
    <source>
        <dbReference type="EMBL" id="BAD35777.1"/>
    </source>
</evidence>
<reference evidence="3" key="2">
    <citation type="submission" date="2002-02" db="EMBL/GenBank/DDBJ databases">
        <title>Oryza sativa nipponbare(GA3) genomic DNA, chromosome 6, BAC clone:OSJNBa0031P18.</title>
        <authorList>
            <person name="Sasaki T."/>
            <person name="Matsumoto T."/>
            <person name="Yamamoto K."/>
        </authorList>
    </citation>
    <scope>NUCLEOTIDE SEQUENCE</scope>
</reference>
<dbReference type="EMBL" id="AP004734">
    <property type="protein sequence ID" value="BAD35764.1"/>
    <property type="molecule type" value="Genomic_DNA"/>
</dbReference>
<organism evidence="3 4">
    <name type="scientific">Oryza sativa subsp. japonica</name>
    <name type="common">Rice</name>
    <dbReference type="NCBI Taxonomy" id="39947"/>
    <lineage>
        <taxon>Eukaryota</taxon>
        <taxon>Viridiplantae</taxon>
        <taxon>Streptophyta</taxon>
        <taxon>Embryophyta</taxon>
        <taxon>Tracheophyta</taxon>
        <taxon>Spermatophyta</taxon>
        <taxon>Magnoliopsida</taxon>
        <taxon>Liliopsida</taxon>
        <taxon>Poales</taxon>
        <taxon>Poaceae</taxon>
        <taxon>BOP clade</taxon>
        <taxon>Oryzoideae</taxon>
        <taxon>Oryzeae</taxon>
        <taxon>Oryzinae</taxon>
        <taxon>Oryza</taxon>
        <taxon>Oryza sativa</taxon>
    </lineage>
</organism>
<feature type="region of interest" description="Disordered" evidence="1">
    <location>
        <begin position="17"/>
        <end position="85"/>
    </location>
</feature>